<feature type="domain" description="RapZ C-terminal" evidence="6">
    <location>
        <begin position="165"/>
        <end position="282"/>
    </location>
</feature>
<keyword evidence="2 4" id="KW-0067">ATP-binding</keyword>
<dbReference type="InterPro" id="IPR053931">
    <property type="entry name" value="RapZ_C"/>
</dbReference>
<dbReference type="Gene3D" id="3.40.50.300">
    <property type="entry name" value="P-loop containing nucleotide triphosphate hydrolases"/>
    <property type="match status" value="1"/>
</dbReference>
<dbReference type="NCBIfam" id="NF003828">
    <property type="entry name" value="PRK05416.1"/>
    <property type="match status" value="1"/>
</dbReference>
<feature type="domain" description="RapZ-like N-terminal" evidence="5">
    <location>
        <begin position="1"/>
        <end position="158"/>
    </location>
</feature>
<dbReference type="InterPro" id="IPR005337">
    <property type="entry name" value="RapZ-like"/>
</dbReference>
<dbReference type="SUPFAM" id="SSF52540">
    <property type="entry name" value="P-loop containing nucleoside triphosphate hydrolases"/>
    <property type="match status" value="1"/>
</dbReference>
<dbReference type="AlphaFoldDB" id="A0A6L6YEB6"/>
<feature type="binding site" evidence="4">
    <location>
        <begin position="8"/>
        <end position="15"/>
    </location>
    <ligand>
        <name>ATP</name>
        <dbReference type="ChEBI" id="CHEBI:30616"/>
    </ligand>
</feature>
<dbReference type="RefSeq" id="WP_160334171.1">
    <property type="nucleotide sequence ID" value="NZ_CALPCR010000004.1"/>
</dbReference>
<gene>
    <name evidence="7" type="primary">rapZ</name>
    <name evidence="7" type="ORF">E5987_00745</name>
</gene>
<dbReference type="Pfam" id="PF03668">
    <property type="entry name" value="RapZ-like_N"/>
    <property type="match status" value="1"/>
</dbReference>
<dbReference type="InterPro" id="IPR027417">
    <property type="entry name" value="P-loop_NTPase"/>
</dbReference>
<reference evidence="7 8" key="1">
    <citation type="submission" date="2019-12" db="EMBL/GenBank/DDBJ databases">
        <title>Microbes associate with the intestines of laboratory mice.</title>
        <authorList>
            <person name="Navarre W."/>
            <person name="Wong E."/>
        </authorList>
    </citation>
    <scope>NUCLEOTIDE SEQUENCE [LARGE SCALE GENOMIC DNA]</scope>
    <source>
        <strain evidence="7 8">NM82_D38</strain>
    </source>
</reference>
<dbReference type="InterPro" id="IPR053930">
    <property type="entry name" value="RapZ-like_N"/>
</dbReference>
<evidence type="ECO:0000256" key="3">
    <source>
        <dbReference type="ARBA" id="ARBA00023134"/>
    </source>
</evidence>
<keyword evidence="8" id="KW-1185">Reference proteome</keyword>
<evidence type="ECO:0000313" key="7">
    <source>
        <dbReference type="EMBL" id="MVX55734.1"/>
    </source>
</evidence>
<accession>A0A6L6YEB6</accession>
<evidence type="ECO:0000259" key="5">
    <source>
        <dbReference type="Pfam" id="PF03668"/>
    </source>
</evidence>
<dbReference type="Pfam" id="PF22740">
    <property type="entry name" value="PapZ_C"/>
    <property type="match status" value="1"/>
</dbReference>
<evidence type="ECO:0000256" key="1">
    <source>
        <dbReference type="ARBA" id="ARBA00022741"/>
    </source>
</evidence>
<evidence type="ECO:0000313" key="8">
    <source>
        <dbReference type="Proteomes" id="UP000472580"/>
    </source>
</evidence>
<dbReference type="EMBL" id="WSRP01000002">
    <property type="protein sequence ID" value="MVX55734.1"/>
    <property type="molecule type" value="Genomic_DNA"/>
</dbReference>
<evidence type="ECO:0000256" key="4">
    <source>
        <dbReference type="HAMAP-Rule" id="MF_00636"/>
    </source>
</evidence>
<name>A0A6L6YEB6_9BURK</name>
<evidence type="ECO:0000256" key="2">
    <source>
        <dbReference type="ARBA" id="ARBA00022840"/>
    </source>
</evidence>
<dbReference type="GO" id="GO:0005524">
    <property type="term" value="F:ATP binding"/>
    <property type="evidence" value="ECO:0007669"/>
    <property type="project" value="UniProtKB-UniRule"/>
</dbReference>
<organism evidence="7 8">
    <name type="scientific">Parasutterella muris</name>
    <dbReference type="NCBI Taxonomy" id="2565572"/>
    <lineage>
        <taxon>Bacteria</taxon>
        <taxon>Pseudomonadati</taxon>
        <taxon>Pseudomonadota</taxon>
        <taxon>Betaproteobacteria</taxon>
        <taxon>Burkholderiales</taxon>
        <taxon>Sutterellaceae</taxon>
        <taxon>Parasutterella</taxon>
    </lineage>
</organism>
<keyword evidence="3 4" id="KW-0342">GTP-binding</keyword>
<dbReference type="GO" id="GO:0005525">
    <property type="term" value="F:GTP binding"/>
    <property type="evidence" value="ECO:0007669"/>
    <property type="project" value="UniProtKB-UniRule"/>
</dbReference>
<evidence type="ECO:0000259" key="6">
    <source>
        <dbReference type="Pfam" id="PF22740"/>
    </source>
</evidence>
<dbReference type="PIRSF" id="PIRSF005052">
    <property type="entry name" value="P-loopkin"/>
    <property type="match status" value="1"/>
</dbReference>
<proteinExistence type="inferred from homology"/>
<dbReference type="OrthoDB" id="9784461at2"/>
<keyword evidence="1 4" id="KW-0547">Nucleotide-binding</keyword>
<feature type="binding site" evidence="4">
    <location>
        <begin position="57"/>
        <end position="60"/>
    </location>
    <ligand>
        <name>GTP</name>
        <dbReference type="ChEBI" id="CHEBI:37565"/>
    </ligand>
</feature>
<sequence>MQLILVTGLSGSGKSIALKQLEDLGYYCIDNLPGKYVVPVTKHLHSVRREHLAVSLDARSDVSLSELSRDLEDLVASGVHLRILCLTASTDALVQRYSETRRQHPLSQADSDSPETLVEAIERERKLLEPIMDDAHIIDTTGMLPNTLKHWVRSFVNAKKGAILLTFESFGFKKGLPIASDLVFDVRCLPNPYWVEELRPLNGKDQPVIDFLSKEPLVRSMFEDIRGFVEKWLPHYEAQNRHYLTVSIGCTGGQHRSVYICEQLGKYFSERCEGVITRHRTLDAAK</sequence>
<dbReference type="PANTHER" id="PTHR30448:SF0">
    <property type="entry name" value="RNASE ADAPTER PROTEIN RAPZ"/>
    <property type="match status" value="1"/>
</dbReference>
<comment type="caution">
    <text evidence="7">The sequence shown here is derived from an EMBL/GenBank/DDBJ whole genome shotgun (WGS) entry which is preliminary data.</text>
</comment>
<dbReference type="HAMAP" id="MF_00636">
    <property type="entry name" value="RapZ_like"/>
    <property type="match status" value="1"/>
</dbReference>
<protein>
    <submittedName>
        <fullName evidence="7">RNase adapter RapZ</fullName>
    </submittedName>
</protein>
<dbReference type="PANTHER" id="PTHR30448">
    <property type="entry name" value="RNASE ADAPTER PROTEIN RAPZ"/>
    <property type="match status" value="1"/>
</dbReference>
<dbReference type="Proteomes" id="UP000472580">
    <property type="component" value="Unassembled WGS sequence"/>
</dbReference>